<keyword evidence="4" id="KW-1185">Reference proteome</keyword>
<comment type="caution">
    <text evidence="3">The sequence shown here is derived from an EMBL/GenBank/DDBJ whole genome shotgun (WGS) entry which is preliminary data.</text>
</comment>
<dbReference type="AlphaFoldDB" id="A0A1S1P9N8"/>
<evidence type="ECO:0000256" key="1">
    <source>
        <dbReference type="SAM" id="MobiDB-lite"/>
    </source>
</evidence>
<gene>
    <name evidence="3" type="ORF">BBK14_09000</name>
</gene>
<dbReference type="OrthoDB" id="1818119at2"/>
<feature type="signal peptide" evidence="2">
    <location>
        <begin position="1"/>
        <end position="25"/>
    </location>
</feature>
<reference evidence="4" key="1">
    <citation type="submission" date="2016-07" db="EMBL/GenBank/DDBJ databases">
        <title>Frankia sp. NRRL B-16219 Genome sequencing.</title>
        <authorList>
            <person name="Ghodhbane-Gtari F."/>
            <person name="Swanson E."/>
            <person name="Gueddou A."/>
            <person name="Louati M."/>
            <person name="Nouioui I."/>
            <person name="Hezbri K."/>
            <person name="Abebe-Akele F."/>
            <person name="Simpson S."/>
            <person name="Morris K."/>
            <person name="Thomas K."/>
            <person name="Gtari M."/>
            <person name="Tisa L.S."/>
        </authorList>
    </citation>
    <scope>NUCLEOTIDE SEQUENCE [LARGE SCALE GENOMIC DNA]</scope>
    <source>
        <strain evidence="4">NRRL B-16219</strain>
    </source>
</reference>
<keyword evidence="2" id="KW-0732">Signal</keyword>
<evidence type="ECO:0000313" key="4">
    <source>
        <dbReference type="Proteomes" id="UP000179769"/>
    </source>
</evidence>
<protein>
    <recommendedName>
        <fullName evidence="5">Lipoprotein</fullName>
    </recommendedName>
</protein>
<feature type="region of interest" description="Disordered" evidence="1">
    <location>
        <begin position="40"/>
        <end position="81"/>
    </location>
</feature>
<sequence>MRREPRSLRNTGSLAVVLFAGLAFALTGCGGGSATPGVDGPVGAAAVPPPGTEHRGNAGGSDPGDSRPGGTGAAAGGPPSAGGPVVAGVAVDGAWRGSYACAQGTTGLSLRIAGTGPAALTATFDFYPLPENPTVPRGSFTMTGSVQGGQIRLDGHEWVSRPAGYEMVNLTGTPRAGTPDRVEGSVRGVGGCTGFSVERATPAES</sequence>
<accession>A0A1S1P9N8</accession>
<organism evidence="3 4">
    <name type="scientific">Parafrankia soli</name>
    <dbReference type="NCBI Taxonomy" id="2599596"/>
    <lineage>
        <taxon>Bacteria</taxon>
        <taxon>Bacillati</taxon>
        <taxon>Actinomycetota</taxon>
        <taxon>Actinomycetes</taxon>
        <taxon>Frankiales</taxon>
        <taxon>Frankiaceae</taxon>
        <taxon>Parafrankia</taxon>
    </lineage>
</organism>
<proteinExistence type="predicted"/>
<dbReference type="RefSeq" id="WP_071067142.1">
    <property type="nucleotide sequence ID" value="NZ_MAXA01000279.1"/>
</dbReference>
<name>A0A1S1P9N8_9ACTN</name>
<evidence type="ECO:0000256" key="2">
    <source>
        <dbReference type="SAM" id="SignalP"/>
    </source>
</evidence>
<dbReference type="EMBL" id="MAXA01000279">
    <property type="protein sequence ID" value="OHV19633.1"/>
    <property type="molecule type" value="Genomic_DNA"/>
</dbReference>
<dbReference type="Proteomes" id="UP000179769">
    <property type="component" value="Unassembled WGS sequence"/>
</dbReference>
<feature type="compositionally biased region" description="Gly residues" evidence="1">
    <location>
        <begin position="57"/>
        <end position="75"/>
    </location>
</feature>
<dbReference type="PROSITE" id="PS51257">
    <property type="entry name" value="PROKAR_LIPOPROTEIN"/>
    <property type="match status" value="1"/>
</dbReference>
<feature type="chain" id="PRO_5010247552" description="Lipoprotein" evidence="2">
    <location>
        <begin position="26"/>
        <end position="205"/>
    </location>
</feature>
<evidence type="ECO:0000313" key="3">
    <source>
        <dbReference type="EMBL" id="OHV19633.1"/>
    </source>
</evidence>
<evidence type="ECO:0008006" key="5">
    <source>
        <dbReference type="Google" id="ProtNLM"/>
    </source>
</evidence>